<dbReference type="Proteomes" id="UP000609346">
    <property type="component" value="Unassembled WGS sequence"/>
</dbReference>
<keyword evidence="3" id="KW-1185">Reference proteome</keyword>
<evidence type="ECO:0000256" key="1">
    <source>
        <dbReference type="SAM" id="MobiDB-lite"/>
    </source>
</evidence>
<accession>A0ABR8MVY5</accession>
<dbReference type="EMBL" id="JACXZA010000002">
    <property type="protein sequence ID" value="MBD3919426.1"/>
    <property type="molecule type" value="Genomic_DNA"/>
</dbReference>
<dbReference type="RefSeq" id="WP_191203671.1">
    <property type="nucleotide sequence ID" value="NZ_JACXZA010000002.1"/>
</dbReference>
<protein>
    <recommendedName>
        <fullName evidence="4">Tc toxin complex TcA C-terminal TcB-binding domain-containing protein</fullName>
    </recommendedName>
</protein>
<feature type="region of interest" description="Disordered" evidence="1">
    <location>
        <begin position="102"/>
        <end position="123"/>
    </location>
</feature>
<proteinExistence type="predicted"/>
<sequence length="949" mass="102200">MNSSGLKASSIADATLLSQSLESFQKCAIGDNTVIISVEDSLAIGAGSDIGSSFISTSHLSIFAEDVILSDAFKMPNGVLAAHSLTTSGAGRMDLSGAIGYTPETVNEDANSPGETGGTGSNGGNLLLYVEQVPTGSPAFRIAANGGDGGAGQPGTERTAGGQGGDGGHGGNVLIAVGSPYELLLGQLRETLSVSELSAKQAMVKEIIANMPAGSSLIAVRALMNQAVGAGDEQTYDQALENAALVLQSLSSGYSSALHAAVDISAGNYGVHGDGISNGGNGAYGQPGKLSNILFNEPNDLCSKLNPLGFFERLPVDALQTFFPVHPSQCRRLLEKIKLMYWSLDPVHQPQVVTDVLTLLIRLQARTALFANAEDDSPLIQYYAQHENAIGAIGAVDQLRAIYDETTRCIQQLKQGQDLFGYSSSVVPLGSFLFYKNVLDELINNFGELESSYTSYFQALEANTAQIADIKSTRDKQASLVATAQSQLTPLNTQSIKTARIIDGYQVELVPLKKAYDDALIDAENTFANKFNLNFDTVLQSLTSLAFAPESTLNIVAQAGQFLYDGTAKITDDQGNQIRKDYIVSQLKTVQADMDSLQEGYQSLDNGLLKPDDPGAGKLIADEQAIEQLLQDYYGSFPKEIDAVKTAMSNYVAKIQERNTQILTYNAIILLIYQNEQLIDSANARTNTLNEQMLDAMAPDLPDLVTMVSGMYYAARNQVMQVLDLTSRAFRFWALSDSNLTSIAYAGKPLPELNYDALLGAKTTILSRYQQAIENFGTNSSQFPAHSTQQGKMYEVSDEQVELFCQLGQLMLRISPDDPVFAGMANVRVQSVRVWISGLSFSGNDKSVNINVTHTGKEQIVSTARDVYAFSHEPVNKLFIYNTDSREIMEEANFGVEQSDGGATTNYAALGPFTTWHITIDPASNPDVDFSAVSRIQLEFHGTNYAFDA</sequence>
<evidence type="ECO:0008006" key="4">
    <source>
        <dbReference type="Google" id="ProtNLM"/>
    </source>
</evidence>
<comment type="caution">
    <text evidence="2">The sequence shown here is derived from an EMBL/GenBank/DDBJ whole genome shotgun (WGS) entry which is preliminary data.</text>
</comment>
<feature type="region of interest" description="Disordered" evidence="1">
    <location>
        <begin position="145"/>
        <end position="167"/>
    </location>
</feature>
<gene>
    <name evidence="2" type="ORF">H8B09_11740</name>
</gene>
<evidence type="ECO:0000313" key="3">
    <source>
        <dbReference type="Proteomes" id="UP000609346"/>
    </source>
</evidence>
<name>A0ABR8MVY5_9BACL</name>
<organism evidence="2 3">
    <name type="scientific">Paenibacillus terricola</name>
    <dbReference type="NCBI Taxonomy" id="2763503"/>
    <lineage>
        <taxon>Bacteria</taxon>
        <taxon>Bacillati</taxon>
        <taxon>Bacillota</taxon>
        <taxon>Bacilli</taxon>
        <taxon>Bacillales</taxon>
        <taxon>Paenibacillaceae</taxon>
        <taxon>Paenibacillus</taxon>
    </lineage>
</organism>
<reference evidence="2 3" key="1">
    <citation type="submission" date="2020-09" db="EMBL/GenBank/DDBJ databases">
        <title>Paenibacillus sp. strain PR3 16S rRNA gene Genome sequencing and assembly.</title>
        <authorList>
            <person name="Kim J."/>
        </authorList>
    </citation>
    <scope>NUCLEOTIDE SEQUENCE [LARGE SCALE GENOMIC DNA]</scope>
    <source>
        <strain evidence="2 3">PR3</strain>
    </source>
</reference>
<evidence type="ECO:0000313" key="2">
    <source>
        <dbReference type="EMBL" id="MBD3919426.1"/>
    </source>
</evidence>
<dbReference type="SUPFAM" id="SSF58064">
    <property type="entry name" value="Influenza hemagglutinin (stalk)"/>
    <property type="match status" value="1"/>
</dbReference>